<dbReference type="SUPFAM" id="SSF48452">
    <property type="entry name" value="TPR-like"/>
    <property type="match status" value="2"/>
</dbReference>
<evidence type="ECO:0000256" key="3">
    <source>
        <dbReference type="PROSITE-ProRule" id="PRU00339"/>
    </source>
</evidence>
<proteinExistence type="predicted"/>
<evidence type="ECO:0000313" key="5">
    <source>
        <dbReference type="Proteomes" id="UP000023152"/>
    </source>
</evidence>
<dbReference type="PROSITE" id="PS50005">
    <property type="entry name" value="TPR"/>
    <property type="match status" value="1"/>
</dbReference>
<evidence type="ECO:0000313" key="4">
    <source>
        <dbReference type="EMBL" id="ETO18025.1"/>
    </source>
</evidence>
<keyword evidence="1" id="KW-0677">Repeat</keyword>
<sequence>MYIHLFIYYCIEVEEAKEQTRELIEMTGGKVNPLGPMPEALTCFDYAEAAECLEKIIDSNLLTYCTVQPIDLSEVYYRLQLSYEKLHRYEDALHRMSKLCTLTPNATQPHVECGRLAMLCQEYELAERHLLKALELEPLDTHVKYQLALAQFHIGVFLLDPRKFTFFYCNNNKRKSKNFFFLLKIGDTEACEKNLKDILELKPGDTKSLHLQIQIYMQQKKWNDALQIIDSMLHTHHPNSAYTHYQKGVILEHMNNPQESRLEFEKTVHLWNESLSKLGFSGYFAPRSNERKALQKIQLRCEQHKDDNDWQSLCLAVFNVGMTN</sequence>
<organism evidence="4 5">
    <name type="scientific">Reticulomyxa filosa</name>
    <dbReference type="NCBI Taxonomy" id="46433"/>
    <lineage>
        <taxon>Eukaryota</taxon>
        <taxon>Sar</taxon>
        <taxon>Rhizaria</taxon>
        <taxon>Retaria</taxon>
        <taxon>Foraminifera</taxon>
        <taxon>Monothalamids</taxon>
        <taxon>Reticulomyxidae</taxon>
        <taxon>Reticulomyxa</taxon>
    </lineage>
</organism>
<name>X6MY66_RETFI</name>
<dbReference type="EMBL" id="ASPP01015624">
    <property type="protein sequence ID" value="ETO18025.1"/>
    <property type="molecule type" value="Genomic_DNA"/>
</dbReference>
<keyword evidence="5" id="KW-1185">Reference proteome</keyword>
<comment type="caution">
    <text evidence="4">The sequence shown here is derived from an EMBL/GenBank/DDBJ whole genome shotgun (WGS) entry which is preliminary data.</text>
</comment>
<dbReference type="AlphaFoldDB" id="X6MY66"/>
<evidence type="ECO:0000256" key="2">
    <source>
        <dbReference type="ARBA" id="ARBA00022803"/>
    </source>
</evidence>
<dbReference type="OrthoDB" id="1926212at2759"/>
<feature type="repeat" description="TPR" evidence="3">
    <location>
        <begin position="73"/>
        <end position="106"/>
    </location>
</feature>
<protein>
    <submittedName>
        <fullName evidence="4">TPR repeat-containing protein</fullName>
    </submittedName>
</protein>
<reference evidence="4 5" key="1">
    <citation type="journal article" date="2013" name="Curr. Biol.">
        <title>The Genome of the Foraminiferan Reticulomyxa filosa.</title>
        <authorList>
            <person name="Glockner G."/>
            <person name="Hulsmann N."/>
            <person name="Schleicher M."/>
            <person name="Noegel A.A."/>
            <person name="Eichinger L."/>
            <person name="Gallinger C."/>
            <person name="Pawlowski J."/>
            <person name="Sierra R."/>
            <person name="Euteneuer U."/>
            <person name="Pillet L."/>
            <person name="Moustafa A."/>
            <person name="Platzer M."/>
            <person name="Groth M."/>
            <person name="Szafranski K."/>
            <person name="Schliwa M."/>
        </authorList>
    </citation>
    <scope>NUCLEOTIDE SEQUENCE [LARGE SCALE GENOMIC DNA]</scope>
</reference>
<dbReference type="PANTHER" id="PTHR44943:SF8">
    <property type="entry name" value="TPR REPEAT-CONTAINING PROTEIN MJ0263"/>
    <property type="match status" value="1"/>
</dbReference>
<dbReference type="InterPro" id="IPR051685">
    <property type="entry name" value="Ycf3/AcsC/BcsC/TPR_MFPF"/>
</dbReference>
<dbReference type="InterPro" id="IPR019734">
    <property type="entry name" value="TPR_rpt"/>
</dbReference>
<dbReference type="PANTHER" id="PTHR44943">
    <property type="entry name" value="CELLULOSE SYNTHASE OPERON PROTEIN C"/>
    <property type="match status" value="1"/>
</dbReference>
<evidence type="ECO:0000256" key="1">
    <source>
        <dbReference type="ARBA" id="ARBA00022737"/>
    </source>
</evidence>
<dbReference type="SMART" id="SM00028">
    <property type="entry name" value="TPR"/>
    <property type="match status" value="3"/>
</dbReference>
<dbReference type="InterPro" id="IPR011990">
    <property type="entry name" value="TPR-like_helical_dom_sf"/>
</dbReference>
<keyword evidence="2 3" id="KW-0802">TPR repeat</keyword>
<dbReference type="Proteomes" id="UP000023152">
    <property type="component" value="Unassembled WGS sequence"/>
</dbReference>
<gene>
    <name evidence="4" type="ORF">RFI_19270</name>
</gene>
<accession>X6MY66</accession>
<dbReference type="Gene3D" id="1.25.40.10">
    <property type="entry name" value="Tetratricopeptide repeat domain"/>
    <property type="match status" value="2"/>
</dbReference>